<keyword evidence="1" id="KW-0472">Membrane</keyword>
<evidence type="ECO:0000313" key="2">
    <source>
        <dbReference type="EMBL" id="RNA10603.1"/>
    </source>
</evidence>
<dbReference type="Proteomes" id="UP000276133">
    <property type="component" value="Unassembled WGS sequence"/>
</dbReference>
<comment type="caution">
    <text evidence="2">The sequence shown here is derived from an EMBL/GenBank/DDBJ whole genome shotgun (WGS) entry which is preliminary data.</text>
</comment>
<sequence length="73" mass="8243">MSLDKISRDVETRLIFYKGRKLILCSSNIISAYVDIIGALQTFMLSIIKMVLIHGTHVTLIKSIHRSIGIKNN</sequence>
<evidence type="ECO:0000256" key="1">
    <source>
        <dbReference type="SAM" id="Phobius"/>
    </source>
</evidence>
<organism evidence="2 3">
    <name type="scientific">Brachionus plicatilis</name>
    <name type="common">Marine rotifer</name>
    <name type="synonym">Brachionus muelleri</name>
    <dbReference type="NCBI Taxonomy" id="10195"/>
    <lineage>
        <taxon>Eukaryota</taxon>
        <taxon>Metazoa</taxon>
        <taxon>Spiralia</taxon>
        <taxon>Gnathifera</taxon>
        <taxon>Rotifera</taxon>
        <taxon>Eurotatoria</taxon>
        <taxon>Monogononta</taxon>
        <taxon>Pseudotrocha</taxon>
        <taxon>Ploima</taxon>
        <taxon>Brachionidae</taxon>
        <taxon>Brachionus</taxon>
    </lineage>
</organism>
<feature type="transmembrane region" description="Helical" evidence="1">
    <location>
        <begin position="21"/>
        <end position="40"/>
    </location>
</feature>
<protein>
    <submittedName>
        <fullName evidence="2">Uncharacterized protein</fullName>
    </submittedName>
</protein>
<keyword evidence="3" id="KW-1185">Reference proteome</keyword>
<name>A0A3M7QH89_BRAPC</name>
<gene>
    <name evidence="2" type="ORF">BpHYR1_044817</name>
</gene>
<proteinExistence type="predicted"/>
<dbReference type="EMBL" id="REGN01006156">
    <property type="protein sequence ID" value="RNA10603.1"/>
    <property type="molecule type" value="Genomic_DNA"/>
</dbReference>
<accession>A0A3M7QH89</accession>
<evidence type="ECO:0000313" key="3">
    <source>
        <dbReference type="Proteomes" id="UP000276133"/>
    </source>
</evidence>
<keyword evidence="1" id="KW-0812">Transmembrane</keyword>
<dbReference type="AlphaFoldDB" id="A0A3M7QH89"/>
<keyword evidence="1" id="KW-1133">Transmembrane helix</keyword>
<reference evidence="2 3" key="1">
    <citation type="journal article" date="2018" name="Sci. Rep.">
        <title>Genomic signatures of local adaptation to the degree of environmental predictability in rotifers.</title>
        <authorList>
            <person name="Franch-Gras L."/>
            <person name="Hahn C."/>
            <person name="Garcia-Roger E.M."/>
            <person name="Carmona M.J."/>
            <person name="Serra M."/>
            <person name="Gomez A."/>
        </authorList>
    </citation>
    <scope>NUCLEOTIDE SEQUENCE [LARGE SCALE GENOMIC DNA]</scope>
    <source>
        <strain evidence="2">HYR1</strain>
    </source>
</reference>